<dbReference type="RefSeq" id="WP_091278880.1">
    <property type="nucleotide sequence ID" value="NZ_FAOZ01000012.1"/>
</dbReference>
<feature type="transmembrane region" description="Helical" evidence="2">
    <location>
        <begin position="321"/>
        <end position="339"/>
    </location>
</feature>
<feature type="compositionally biased region" description="Gly residues" evidence="1">
    <location>
        <begin position="755"/>
        <end position="765"/>
    </location>
</feature>
<evidence type="ECO:0000259" key="3">
    <source>
        <dbReference type="PROSITE" id="PS50883"/>
    </source>
</evidence>
<dbReference type="InterPro" id="IPR043128">
    <property type="entry name" value="Rev_trsase/Diguanyl_cyclase"/>
</dbReference>
<dbReference type="Pfam" id="PF00563">
    <property type="entry name" value="EAL"/>
    <property type="match status" value="1"/>
</dbReference>
<feature type="transmembrane region" description="Helical" evidence="2">
    <location>
        <begin position="12"/>
        <end position="37"/>
    </location>
</feature>
<evidence type="ECO:0000313" key="6">
    <source>
        <dbReference type="Proteomes" id="UP000198802"/>
    </source>
</evidence>
<evidence type="ECO:0000256" key="2">
    <source>
        <dbReference type="SAM" id="Phobius"/>
    </source>
</evidence>
<proteinExistence type="predicted"/>
<feature type="transmembrane region" description="Helical" evidence="2">
    <location>
        <begin position="188"/>
        <end position="209"/>
    </location>
</feature>
<feature type="domain" description="GGDEF" evidence="4">
    <location>
        <begin position="392"/>
        <end position="532"/>
    </location>
</feature>
<dbReference type="Gene3D" id="3.20.20.450">
    <property type="entry name" value="EAL domain"/>
    <property type="match status" value="1"/>
</dbReference>
<dbReference type="PANTHER" id="PTHR44757">
    <property type="entry name" value="DIGUANYLATE CYCLASE DGCP"/>
    <property type="match status" value="1"/>
</dbReference>
<dbReference type="SMART" id="SM00267">
    <property type="entry name" value="GGDEF"/>
    <property type="match status" value="1"/>
</dbReference>
<dbReference type="AlphaFoldDB" id="A0A0S4QRC3"/>
<dbReference type="PROSITE" id="PS50883">
    <property type="entry name" value="EAL"/>
    <property type="match status" value="1"/>
</dbReference>
<dbReference type="CDD" id="cd01949">
    <property type="entry name" value="GGDEF"/>
    <property type="match status" value="1"/>
</dbReference>
<feature type="transmembrane region" description="Helical" evidence="2">
    <location>
        <begin position="151"/>
        <end position="176"/>
    </location>
</feature>
<feature type="transmembrane region" description="Helical" evidence="2">
    <location>
        <begin position="290"/>
        <end position="309"/>
    </location>
</feature>
<dbReference type="SUPFAM" id="SSF55073">
    <property type="entry name" value="Nucleotide cyclase"/>
    <property type="match status" value="1"/>
</dbReference>
<keyword evidence="6" id="KW-1185">Reference proteome</keyword>
<dbReference type="InterPro" id="IPR035919">
    <property type="entry name" value="EAL_sf"/>
</dbReference>
<evidence type="ECO:0000256" key="1">
    <source>
        <dbReference type="SAM" id="MobiDB-lite"/>
    </source>
</evidence>
<dbReference type="InterPro" id="IPR000160">
    <property type="entry name" value="GGDEF_dom"/>
</dbReference>
<keyword evidence="2" id="KW-0472">Membrane</keyword>
<reference evidence="6" key="1">
    <citation type="submission" date="2015-11" db="EMBL/GenBank/DDBJ databases">
        <authorList>
            <person name="Varghese N."/>
        </authorList>
    </citation>
    <scope>NUCLEOTIDE SEQUENCE [LARGE SCALE GENOMIC DNA]</scope>
    <source>
        <strain evidence="6">DSM 45899</strain>
    </source>
</reference>
<dbReference type="Pfam" id="PF00990">
    <property type="entry name" value="GGDEF"/>
    <property type="match status" value="1"/>
</dbReference>
<feature type="transmembrane region" description="Helical" evidence="2">
    <location>
        <begin position="77"/>
        <end position="98"/>
    </location>
</feature>
<dbReference type="Proteomes" id="UP000198802">
    <property type="component" value="Unassembled WGS sequence"/>
</dbReference>
<dbReference type="PANTHER" id="PTHR44757:SF2">
    <property type="entry name" value="BIOFILM ARCHITECTURE MAINTENANCE PROTEIN MBAA"/>
    <property type="match status" value="1"/>
</dbReference>
<dbReference type="EMBL" id="FAOZ01000012">
    <property type="protein sequence ID" value="CUU57448.1"/>
    <property type="molecule type" value="Genomic_DNA"/>
</dbReference>
<feature type="domain" description="EAL" evidence="3">
    <location>
        <begin position="540"/>
        <end position="830"/>
    </location>
</feature>
<feature type="transmembrane region" description="Helical" evidence="2">
    <location>
        <begin position="221"/>
        <end position="241"/>
    </location>
</feature>
<dbReference type="InterPro" id="IPR052155">
    <property type="entry name" value="Biofilm_reg_signaling"/>
</dbReference>
<dbReference type="SMART" id="SM00052">
    <property type="entry name" value="EAL"/>
    <property type="match status" value="1"/>
</dbReference>
<keyword evidence="2" id="KW-1133">Transmembrane helix</keyword>
<evidence type="ECO:0000259" key="4">
    <source>
        <dbReference type="PROSITE" id="PS50887"/>
    </source>
</evidence>
<dbReference type="Gene3D" id="3.30.70.270">
    <property type="match status" value="1"/>
</dbReference>
<dbReference type="SUPFAM" id="SSF141868">
    <property type="entry name" value="EAL domain-like"/>
    <property type="match status" value="1"/>
</dbReference>
<feature type="transmembrane region" description="Helical" evidence="2">
    <location>
        <begin position="43"/>
        <end position="65"/>
    </location>
</feature>
<keyword evidence="2" id="KW-0812">Transmembrane</keyword>
<accession>A0A0S4QRC3</accession>
<sequence length="830" mass="86978">MPMDESGGRVSRLWPAAFGCWACWAFALLATICVVLLPAPHDLQAVDMACTAATLVATVVLLSTARRAGANDRRWRLLVALTTFGGFLIASANSWHGIVHGADVYNEIQLVHATFLLAYLPALAGLLLLPSELVLARAGPRSLPRPHGRHWYVITVLDSALIVGSGALVAWSTLLAPVVHRTTLSRPALAIVFSSIAIGLVLVVVAALLATARRPRSLPTLILLAAGMAVMSVTMGVYLYLAAATNGVVPAAVHLGYLVSWLLMISAALVPPPPGPLPSEPSPQTGTWVFSVRAVLPYLAFGAAGAVTLTRLATGARADELDFFGLIGLLVFLVCRQLATIGENARLLSLVDSSRRELHHQAFHDPLTGVANRALFAVRLEQAVAAHVRDHRRLAVLYCDIDDFKQINDNLGHSVGDALLQVVAGRLQHGTRDTDTVARLGGDEFAVVLGGAGGDPEPVARRLGNIMRAPFHLGEHSYPVGISLGLVVSELSPGAGDHGATTVTADSLLRDADIAMYAAKRAKRGGLVVRRAGRPASDSPIQLGGQLAAALRGEPGNGTLDVVYRDVVDLRDGRVVAFDAGPCWNHPEIGRVDAGRLYRLAGRGGLARAIDTFLLQRCCEDLGHDTAYASCAGVDADVDRPAVLVPISAGRAAEPSMATEILEALAERGLPPRVVVPAFSAGAAEVGDLVAARNVLGQLRRSGVRCALTEAAGDAATLRLLRLLPIDIIRLDAALTSVDGEVPANRDAGEAAAGAGAGSRGGGEGDPTLADTIRSALVGAAIRRGLTVIAPAVRGERQEHRLAADGCQLGEGPLYDRARQGRRRHGPALV</sequence>
<dbReference type="PROSITE" id="PS50887">
    <property type="entry name" value="GGDEF"/>
    <property type="match status" value="1"/>
</dbReference>
<gene>
    <name evidence="5" type="ORF">Ga0074812_112108</name>
</gene>
<organism evidence="5 6">
    <name type="scientific">Parafrankia irregularis</name>
    <dbReference type="NCBI Taxonomy" id="795642"/>
    <lineage>
        <taxon>Bacteria</taxon>
        <taxon>Bacillati</taxon>
        <taxon>Actinomycetota</taxon>
        <taxon>Actinomycetes</taxon>
        <taxon>Frankiales</taxon>
        <taxon>Frankiaceae</taxon>
        <taxon>Parafrankia</taxon>
    </lineage>
</organism>
<dbReference type="InterPro" id="IPR029787">
    <property type="entry name" value="Nucleotide_cyclase"/>
</dbReference>
<feature type="region of interest" description="Disordered" evidence="1">
    <location>
        <begin position="746"/>
        <end position="768"/>
    </location>
</feature>
<dbReference type="NCBIfam" id="TIGR00254">
    <property type="entry name" value="GGDEF"/>
    <property type="match status" value="1"/>
</dbReference>
<name>A0A0S4QRC3_9ACTN</name>
<protein>
    <submittedName>
        <fullName evidence="5">Diguanylate cyclase (GGDEF) domain-containing protein</fullName>
    </submittedName>
</protein>
<feature type="transmembrane region" description="Helical" evidence="2">
    <location>
        <begin position="110"/>
        <end position="130"/>
    </location>
</feature>
<evidence type="ECO:0000313" key="5">
    <source>
        <dbReference type="EMBL" id="CUU57448.1"/>
    </source>
</evidence>
<dbReference type="InterPro" id="IPR001633">
    <property type="entry name" value="EAL_dom"/>
</dbReference>